<dbReference type="InterPro" id="IPR009080">
    <property type="entry name" value="tRNAsynth_Ia_anticodon-bd"/>
</dbReference>
<evidence type="ECO:0000256" key="3">
    <source>
        <dbReference type="ARBA" id="ARBA00022598"/>
    </source>
</evidence>
<dbReference type="GO" id="GO:0016874">
    <property type="term" value="F:ligase activity"/>
    <property type="evidence" value="ECO:0007669"/>
    <property type="project" value="UniProtKB-KW"/>
</dbReference>
<sequence>MPGYRPQEIEQKWQNFWQQNQTFRADNSSDKPKYYVLDMFPYPSGAGLHVGHPLGYIASDIVTRYKRHRGFNVLHPMGFDSFGLPAEQYAIQTGQHPEKTTRENIARYIEQLSSLGFSYDWSREVRTSDPSYYKWTQWIFLKLFNSWFNLDTNQAESIRTLQDKFAAEGSAGVRAACDEDERHDFSAGQWQMMSESQRIAAVHPYRLAYQSETYVNWCPQLGTVLSNDEVKDGVSERGGYPVERRLMPQWNLRITAYAQRLLDGLDNIDWPDAVKEMQRNWIGRSVGAEVRFEVENHPELPLTVFTTRPDTLFGVSYLAVAPESEFVDVLTTDAQRETVQKYVEWAKNRSERDRMADVKTITGQPTGAFALHPFTGEKLPIWVADYVLAGYGTGVVMAVPAHDTRDFAFAKHFTLPILPVVEGYDEAAGEAYIAKEGRITNSDFLTGLDVKPAIQEVIKRLEEKGIGTGKINYRLRDAIFGRQRYWGEPIPVYYRDGMAFGVAEADLPLVLPEIDEYKPTETGEPPLGRAQDWKYRGQFDFELSTMPGWAGSSWYYLRYMDPQNTERFVGEQAEQYWQTVDLYMGGAEHATGHLLYARFWYLFLKDLGLVRGNEPFQKLINQGMILGRSNFVYRLNKGIYAALLLQKALKELGFDNVIRLASISSNAESTNSGNATFTIDGKQTHISLRDVSQKHIQGFQVSSKKDGLVSPYRISAIFQLEEVIANPWMAAMICIYSIDNKFNYVSKFNFPEKQYFVSHNIKDNFINPFDSAKTIYQPIHVDVNIVKDDVLNIESFKKWREDYANAEFIFEDNGTYICGVEVEKMSKSKHNVVNPDVLINQYGADALRLHEMFLGPLEQFKPWNTQGMTGVSGFLKKFWRLYYPEDRDWAVTDEPATPAELKALHKAIRKVQEDIERFSFNTSVSTFMICVNELSALNTHKRAILEPLVVLISPYAPHLAEELWEQLGNARGSLSTAPFPEFNEQYLVEDTVNYPVAINGKVREQLQFPANATAAEIEAAVRATDILVRYAEGKPAKKVIVVPGRMVNVVV</sequence>
<dbReference type="SUPFAM" id="SSF50677">
    <property type="entry name" value="ValRS/IleRS/LeuRS editing domain"/>
    <property type="match status" value="1"/>
</dbReference>
<keyword evidence="6 9" id="KW-0648">Protein biosynthesis</keyword>
<dbReference type="SUPFAM" id="SSF47323">
    <property type="entry name" value="Anticodon-binding domain of a subclass of class I aminoacyl-tRNA synthetases"/>
    <property type="match status" value="1"/>
</dbReference>
<dbReference type="InterPro" id="IPR013155">
    <property type="entry name" value="M/V/L/I-tRNA-synth_anticd-bd"/>
</dbReference>
<evidence type="ECO:0000313" key="14">
    <source>
        <dbReference type="EMBL" id="GAA4385913.1"/>
    </source>
</evidence>
<gene>
    <name evidence="9 14" type="primary">leuS</name>
    <name evidence="14" type="ORF">GCM10023186_29850</name>
</gene>
<dbReference type="HAMAP" id="MF_00049_B">
    <property type="entry name" value="Leu_tRNA_synth_B"/>
    <property type="match status" value="1"/>
</dbReference>
<dbReference type="RefSeq" id="WP_345225531.1">
    <property type="nucleotide sequence ID" value="NZ_BAABHA010000010.1"/>
</dbReference>
<evidence type="ECO:0000256" key="5">
    <source>
        <dbReference type="ARBA" id="ARBA00022840"/>
    </source>
</evidence>
<evidence type="ECO:0000259" key="12">
    <source>
        <dbReference type="Pfam" id="PF08264"/>
    </source>
</evidence>
<dbReference type="Gene3D" id="3.40.50.620">
    <property type="entry name" value="HUPs"/>
    <property type="match status" value="2"/>
</dbReference>
<evidence type="ECO:0000313" key="15">
    <source>
        <dbReference type="Proteomes" id="UP001500454"/>
    </source>
</evidence>
<feature type="domain" description="Aminoacyl-tRNA synthetase class Ia" evidence="11">
    <location>
        <begin position="12"/>
        <end position="145"/>
    </location>
</feature>
<keyword evidence="3 9" id="KW-0436">Ligase</keyword>
<dbReference type="InterPro" id="IPR009008">
    <property type="entry name" value="Val/Leu/Ile-tRNA-synth_edit"/>
</dbReference>
<dbReference type="Pfam" id="PF00133">
    <property type="entry name" value="tRNA-synt_1"/>
    <property type="match status" value="2"/>
</dbReference>
<evidence type="ECO:0000256" key="4">
    <source>
        <dbReference type="ARBA" id="ARBA00022741"/>
    </source>
</evidence>
<dbReference type="Gene3D" id="1.10.730.10">
    <property type="entry name" value="Isoleucyl-tRNA Synthetase, Domain 1"/>
    <property type="match status" value="1"/>
</dbReference>
<dbReference type="EMBL" id="BAABHA010000010">
    <property type="protein sequence ID" value="GAA4385913.1"/>
    <property type="molecule type" value="Genomic_DNA"/>
</dbReference>
<dbReference type="PROSITE" id="PS00178">
    <property type="entry name" value="AA_TRNA_LIGASE_I"/>
    <property type="match status" value="1"/>
</dbReference>
<dbReference type="EC" id="6.1.1.4" evidence="9"/>
<dbReference type="SUPFAM" id="SSF52374">
    <property type="entry name" value="Nucleotidylyl transferase"/>
    <property type="match status" value="2"/>
</dbReference>
<name>A0ABP8J6E6_9BACT</name>
<comment type="caution">
    <text evidence="14">The sequence shown here is derived from an EMBL/GenBank/DDBJ whole genome shotgun (WGS) entry which is preliminary data.</text>
</comment>
<evidence type="ECO:0000256" key="1">
    <source>
        <dbReference type="ARBA" id="ARBA00005594"/>
    </source>
</evidence>
<keyword evidence="4 9" id="KW-0547">Nucleotide-binding</keyword>
<dbReference type="Pfam" id="PF13603">
    <property type="entry name" value="tRNA-synt_1_2"/>
    <property type="match status" value="1"/>
</dbReference>
<evidence type="ECO:0000256" key="9">
    <source>
        <dbReference type="HAMAP-Rule" id="MF_00049"/>
    </source>
</evidence>
<dbReference type="InterPro" id="IPR001412">
    <property type="entry name" value="aa-tRNA-synth_I_CS"/>
</dbReference>
<evidence type="ECO:0000256" key="10">
    <source>
        <dbReference type="RuleBase" id="RU363035"/>
    </source>
</evidence>
<evidence type="ECO:0000256" key="7">
    <source>
        <dbReference type="ARBA" id="ARBA00023146"/>
    </source>
</evidence>
<dbReference type="InterPro" id="IPR002300">
    <property type="entry name" value="aa-tRNA-synth_Ia"/>
</dbReference>
<evidence type="ECO:0000259" key="11">
    <source>
        <dbReference type="Pfam" id="PF00133"/>
    </source>
</evidence>
<dbReference type="Pfam" id="PF08264">
    <property type="entry name" value="Anticodon_1"/>
    <property type="match status" value="1"/>
</dbReference>
<evidence type="ECO:0000256" key="8">
    <source>
        <dbReference type="ARBA" id="ARBA00047469"/>
    </source>
</evidence>
<keyword evidence="15" id="KW-1185">Reference proteome</keyword>
<accession>A0ABP8J6E6</accession>
<keyword evidence="2 9" id="KW-0963">Cytoplasm</keyword>
<feature type="binding site" evidence="9">
    <location>
        <position position="827"/>
    </location>
    <ligand>
        <name>ATP</name>
        <dbReference type="ChEBI" id="CHEBI:30616"/>
    </ligand>
</feature>
<evidence type="ECO:0000256" key="6">
    <source>
        <dbReference type="ARBA" id="ARBA00022917"/>
    </source>
</evidence>
<proteinExistence type="inferred from homology"/>
<evidence type="ECO:0000259" key="13">
    <source>
        <dbReference type="Pfam" id="PF13603"/>
    </source>
</evidence>
<comment type="catalytic activity">
    <reaction evidence="8 9">
        <text>tRNA(Leu) + L-leucine + ATP = L-leucyl-tRNA(Leu) + AMP + diphosphate</text>
        <dbReference type="Rhea" id="RHEA:11688"/>
        <dbReference type="Rhea" id="RHEA-COMP:9613"/>
        <dbReference type="Rhea" id="RHEA-COMP:9622"/>
        <dbReference type="ChEBI" id="CHEBI:30616"/>
        <dbReference type="ChEBI" id="CHEBI:33019"/>
        <dbReference type="ChEBI" id="CHEBI:57427"/>
        <dbReference type="ChEBI" id="CHEBI:78442"/>
        <dbReference type="ChEBI" id="CHEBI:78494"/>
        <dbReference type="ChEBI" id="CHEBI:456215"/>
        <dbReference type="EC" id="6.1.1.4"/>
    </reaction>
</comment>
<dbReference type="PANTHER" id="PTHR43740:SF2">
    <property type="entry name" value="LEUCINE--TRNA LIGASE, MITOCHONDRIAL"/>
    <property type="match status" value="1"/>
</dbReference>
<keyword evidence="5 9" id="KW-0067">ATP-binding</keyword>
<dbReference type="Gene3D" id="3.90.740.10">
    <property type="entry name" value="Valyl/Leucyl/Isoleucyl-tRNA synthetase, editing domain"/>
    <property type="match status" value="1"/>
</dbReference>
<dbReference type="Proteomes" id="UP001500454">
    <property type="component" value="Unassembled WGS sequence"/>
</dbReference>
<organism evidence="14 15">
    <name type="scientific">Hymenobacter koreensis</name>
    <dbReference type="NCBI Taxonomy" id="1084523"/>
    <lineage>
        <taxon>Bacteria</taxon>
        <taxon>Pseudomonadati</taxon>
        <taxon>Bacteroidota</taxon>
        <taxon>Cytophagia</taxon>
        <taxon>Cytophagales</taxon>
        <taxon>Hymenobacteraceae</taxon>
        <taxon>Hymenobacter</taxon>
    </lineage>
</organism>
<dbReference type="PRINTS" id="PR00985">
    <property type="entry name" value="TRNASYNTHLEU"/>
</dbReference>
<comment type="caution">
    <text evidence="9">Lacks conserved residue(s) required for the propagation of feature annotation.</text>
</comment>
<reference evidence="15" key="1">
    <citation type="journal article" date="2019" name="Int. J. Syst. Evol. Microbiol.">
        <title>The Global Catalogue of Microorganisms (GCM) 10K type strain sequencing project: providing services to taxonomists for standard genome sequencing and annotation.</title>
        <authorList>
            <consortium name="The Broad Institute Genomics Platform"/>
            <consortium name="The Broad Institute Genome Sequencing Center for Infectious Disease"/>
            <person name="Wu L."/>
            <person name="Ma J."/>
        </authorList>
    </citation>
    <scope>NUCLEOTIDE SEQUENCE [LARGE SCALE GENOMIC DNA]</scope>
    <source>
        <strain evidence="15">JCM 17924</strain>
    </source>
</reference>
<evidence type="ECO:0000256" key="2">
    <source>
        <dbReference type="ARBA" id="ARBA00022490"/>
    </source>
</evidence>
<dbReference type="InterPro" id="IPR002302">
    <property type="entry name" value="Leu-tRNA-ligase"/>
</dbReference>
<comment type="subcellular location">
    <subcellularLocation>
        <location evidence="9">Cytoplasm</location>
    </subcellularLocation>
</comment>
<dbReference type="InterPro" id="IPR014729">
    <property type="entry name" value="Rossmann-like_a/b/a_fold"/>
</dbReference>
<feature type="domain" description="Leucyl-tRNA synthetase editing" evidence="13">
    <location>
        <begin position="279"/>
        <end position="462"/>
    </location>
</feature>
<keyword evidence="7 9" id="KW-0030">Aminoacyl-tRNA synthetase</keyword>
<comment type="similarity">
    <text evidence="1 9 10">Belongs to the class-I aminoacyl-tRNA synthetase family.</text>
</comment>
<dbReference type="PANTHER" id="PTHR43740">
    <property type="entry name" value="LEUCYL-TRNA SYNTHETASE"/>
    <property type="match status" value="1"/>
</dbReference>
<dbReference type="CDD" id="cd07958">
    <property type="entry name" value="Anticodon_Ia_Leu_BEm"/>
    <property type="match status" value="1"/>
</dbReference>
<dbReference type="InterPro" id="IPR025709">
    <property type="entry name" value="Leu_tRNA-synth_edit"/>
</dbReference>
<protein>
    <recommendedName>
        <fullName evidence="9">Leucine--tRNA ligase</fullName>
        <ecNumber evidence="9">6.1.1.4</ecNumber>
    </recommendedName>
    <alternativeName>
        <fullName evidence="9">Leucyl-tRNA synthetase</fullName>
        <shortName evidence="9">LeuRS</shortName>
    </alternativeName>
</protein>
<feature type="domain" description="Methionyl/Valyl/Leucyl/Isoleucyl-tRNA synthetase anticodon-binding" evidence="12">
    <location>
        <begin position="901"/>
        <end position="1014"/>
    </location>
</feature>
<feature type="domain" description="Aminoacyl-tRNA synthetase class Ia" evidence="11">
    <location>
        <begin position="823"/>
        <end position="850"/>
    </location>
</feature>
<feature type="short sequence motif" description="'KMSKS' region" evidence="9">
    <location>
        <begin position="824"/>
        <end position="828"/>
    </location>
</feature>